<reference evidence="2" key="1">
    <citation type="submission" date="2023-05" db="EMBL/GenBank/DDBJ databases">
        <authorList>
            <person name="Stuckert A."/>
        </authorList>
    </citation>
    <scope>NUCLEOTIDE SEQUENCE</scope>
</reference>
<dbReference type="PIRSF" id="PIRSF016521">
    <property type="entry name" value="Acyl-CoA_hydro"/>
    <property type="match status" value="1"/>
</dbReference>
<dbReference type="InterPro" id="IPR014940">
    <property type="entry name" value="BAAT_C"/>
</dbReference>
<evidence type="ECO:0000313" key="2">
    <source>
        <dbReference type="EMBL" id="CAI9590721.1"/>
    </source>
</evidence>
<gene>
    <name evidence="2" type="ORF">SPARVUS_LOCUS11088156</name>
</gene>
<organism evidence="2 3">
    <name type="scientific">Staurois parvus</name>
    <dbReference type="NCBI Taxonomy" id="386267"/>
    <lineage>
        <taxon>Eukaryota</taxon>
        <taxon>Metazoa</taxon>
        <taxon>Chordata</taxon>
        <taxon>Craniata</taxon>
        <taxon>Vertebrata</taxon>
        <taxon>Euteleostomi</taxon>
        <taxon>Amphibia</taxon>
        <taxon>Batrachia</taxon>
        <taxon>Anura</taxon>
        <taxon>Neobatrachia</taxon>
        <taxon>Ranoidea</taxon>
        <taxon>Ranidae</taxon>
        <taxon>Staurois</taxon>
    </lineage>
</organism>
<dbReference type="SUPFAM" id="SSF53474">
    <property type="entry name" value="alpha/beta-Hydrolases"/>
    <property type="match status" value="1"/>
</dbReference>
<dbReference type="Pfam" id="PF08840">
    <property type="entry name" value="BAAT_C"/>
    <property type="match status" value="1"/>
</dbReference>
<name>A0ABN9F3N1_9NEOB</name>
<dbReference type="Gene3D" id="3.40.50.1820">
    <property type="entry name" value="alpha/beta hydrolase"/>
    <property type="match status" value="1"/>
</dbReference>
<dbReference type="InterPro" id="IPR029058">
    <property type="entry name" value="AB_hydrolase_fold"/>
</dbReference>
<protein>
    <recommendedName>
        <fullName evidence="1">BAAT/Acyl-CoA thioester hydrolase C-terminal domain-containing protein</fullName>
    </recommendedName>
</protein>
<dbReference type="PANTHER" id="PTHR10824">
    <property type="entry name" value="ACYL-COENZYME A THIOESTERASE-RELATED"/>
    <property type="match status" value="1"/>
</dbReference>
<dbReference type="PANTHER" id="PTHR10824:SF18">
    <property type="entry name" value="BILE ACID-COA:AMINO ACID N-ACYLTRANSFERASE"/>
    <property type="match status" value="1"/>
</dbReference>
<proteinExistence type="predicted"/>
<sequence length="309" mass="34224">MEISLHPQNIPTVSKVIQRWFTSPHVQRVQIREGRIRGSLFLPPGEGPFPGVIDIYGRIGGLMVSKSSLLASRGFASLALAYYAYEDLPSQMEDMDLEYFEEAAQWLCNHPKVFGDGIGIVSLCKGAELALAMASYLPQVAATICINGTNAINEFALRYRDAIIPGIPYRPERMLTTDRGVVLSGILDDPNKPEHQNSIIPVERARGPILFLVGENDQTCNSLFFAKEAIARAHNNGKQDVYLRSYPGAGHILEPPGFPYCSVSKALFISLPASWGGDLVSHCQAQESIWKEILEFLHKNIPCSRRNKL</sequence>
<feature type="domain" description="BAAT/Acyl-CoA thioester hydrolase C-terminal" evidence="1">
    <location>
        <begin position="95"/>
        <end position="300"/>
    </location>
</feature>
<dbReference type="Proteomes" id="UP001162483">
    <property type="component" value="Unassembled WGS sequence"/>
</dbReference>
<keyword evidence="3" id="KW-1185">Reference proteome</keyword>
<evidence type="ECO:0000259" key="1">
    <source>
        <dbReference type="Pfam" id="PF08840"/>
    </source>
</evidence>
<accession>A0ABN9F3N1</accession>
<comment type="caution">
    <text evidence="2">The sequence shown here is derived from an EMBL/GenBank/DDBJ whole genome shotgun (WGS) entry which is preliminary data.</text>
</comment>
<dbReference type="EMBL" id="CATNWA010016195">
    <property type="protein sequence ID" value="CAI9590721.1"/>
    <property type="molecule type" value="Genomic_DNA"/>
</dbReference>
<evidence type="ECO:0000313" key="3">
    <source>
        <dbReference type="Proteomes" id="UP001162483"/>
    </source>
</evidence>
<dbReference type="InterPro" id="IPR016662">
    <property type="entry name" value="Acyl-CoA_thioEstase_long-chain"/>
</dbReference>